<evidence type="ECO:0000313" key="9">
    <source>
        <dbReference type="EMBL" id="OMH85407.1"/>
    </source>
</evidence>
<keyword evidence="10" id="KW-1185">Reference proteome</keyword>
<dbReference type="InterPro" id="IPR051318">
    <property type="entry name" value="Fe-S_L-Ser"/>
</dbReference>
<dbReference type="GO" id="GO:0003941">
    <property type="term" value="F:L-serine ammonia-lyase activity"/>
    <property type="evidence" value="ECO:0007669"/>
    <property type="project" value="InterPro"/>
</dbReference>
<dbReference type="PANTHER" id="PTHR30182:SF1">
    <property type="entry name" value="L-SERINE DEHYDRATASE 1"/>
    <property type="match status" value="1"/>
</dbReference>
<gene>
    <name evidence="9" type="ORF">AX774_g1043</name>
</gene>
<evidence type="ECO:0000256" key="4">
    <source>
        <dbReference type="ARBA" id="ARBA00022723"/>
    </source>
</evidence>
<dbReference type="Pfam" id="PF03315">
    <property type="entry name" value="SDH_beta"/>
    <property type="match status" value="1"/>
</dbReference>
<reference evidence="10" key="1">
    <citation type="submission" date="2017-01" db="EMBL/GenBank/DDBJ databases">
        <authorList>
            <person name="Wang Y."/>
            <person name="White M."/>
            <person name="Kvist S."/>
            <person name="Moncalvo J.-M."/>
        </authorList>
    </citation>
    <scope>NUCLEOTIDE SEQUENCE [LARGE SCALE GENOMIC DNA]</scope>
    <source>
        <strain evidence="10">COL-18-3</strain>
    </source>
</reference>
<dbReference type="PANTHER" id="PTHR30182">
    <property type="entry name" value="L-SERINE DEHYDRATASE"/>
    <property type="match status" value="1"/>
</dbReference>
<evidence type="ECO:0000259" key="8">
    <source>
        <dbReference type="Pfam" id="PF03315"/>
    </source>
</evidence>
<evidence type="ECO:0000256" key="1">
    <source>
        <dbReference type="ARBA" id="ARBA00001966"/>
    </source>
</evidence>
<comment type="cofactor">
    <cofactor evidence="1">
        <name>[4Fe-4S] cluster</name>
        <dbReference type="ChEBI" id="CHEBI:49883"/>
    </cofactor>
</comment>
<evidence type="ECO:0000256" key="5">
    <source>
        <dbReference type="ARBA" id="ARBA00023004"/>
    </source>
</evidence>
<dbReference type="GO" id="GO:0046872">
    <property type="term" value="F:metal ion binding"/>
    <property type="evidence" value="ECO:0007669"/>
    <property type="project" value="UniProtKB-KW"/>
</dbReference>
<dbReference type="GO" id="GO:0006094">
    <property type="term" value="P:gluconeogenesis"/>
    <property type="evidence" value="ECO:0007669"/>
    <property type="project" value="UniProtKB-KW"/>
</dbReference>
<evidence type="ECO:0000313" key="10">
    <source>
        <dbReference type="Proteomes" id="UP000188320"/>
    </source>
</evidence>
<keyword evidence="5" id="KW-0408">Iron</keyword>
<evidence type="ECO:0000256" key="3">
    <source>
        <dbReference type="ARBA" id="ARBA00022485"/>
    </source>
</evidence>
<keyword evidence="6" id="KW-0411">Iron-sulfur</keyword>
<organism evidence="9 10">
    <name type="scientific">Zancudomyces culisetae</name>
    <name type="common">Gut fungus</name>
    <name type="synonym">Smittium culisetae</name>
    <dbReference type="NCBI Taxonomy" id="1213189"/>
    <lineage>
        <taxon>Eukaryota</taxon>
        <taxon>Fungi</taxon>
        <taxon>Fungi incertae sedis</taxon>
        <taxon>Zoopagomycota</taxon>
        <taxon>Kickxellomycotina</taxon>
        <taxon>Harpellomycetes</taxon>
        <taxon>Harpellales</taxon>
        <taxon>Legeriomycetaceae</taxon>
        <taxon>Zancudomyces</taxon>
    </lineage>
</organism>
<accession>A0A1R1PWV6</accession>
<proteinExistence type="predicted"/>
<name>A0A1R1PWV6_ZANCU</name>
<evidence type="ECO:0000256" key="2">
    <source>
        <dbReference type="ARBA" id="ARBA00022432"/>
    </source>
</evidence>
<feature type="domain" description="Serine dehydratase beta chain" evidence="8">
    <location>
        <begin position="73"/>
        <end position="212"/>
    </location>
</feature>
<sequence>MTRKGGLLVSGIASSAVESRNSYSSYSVAGQQYGQVGYTRRFNSTLEPVKNIKVEEQYQKEGYKDAEHHAVVSMFDLFSIGIGPSSSHTVGPMRAAKMFITSLEQHGVLKKVTRIKVTLYGSLALTGIGHGTPNAVLMGLEGESPESVETELISQRVEGIKKTETINLGGNHRVKFEVARDLELNGAVTLVQHPNGMRFSVFDGNGDMVATNERCGKEEVQVQPRHSACVAAILDRCRSVGVVSSQAAVNSGDCDAE</sequence>
<evidence type="ECO:0000256" key="6">
    <source>
        <dbReference type="ARBA" id="ARBA00023014"/>
    </source>
</evidence>
<dbReference type="SUPFAM" id="SSF143548">
    <property type="entry name" value="Serine metabolism enzymes domain"/>
    <property type="match status" value="1"/>
</dbReference>
<keyword evidence="2" id="KW-0312">Gluconeogenesis</keyword>
<evidence type="ECO:0000256" key="7">
    <source>
        <dbReference type="ARBA" id="ARBA00023239"/>
    </source>
</evidence>
<dbReference type="EMBL" id="LSSK01000086">
    <property type="protein sequence ID" value="OMH85407.1"/>
    <property type="molecule type" value="Genomic_DNA"/>
</dbReference>
<dbReference type="Gene3D" id="3.30.1330.90">
    <property type="entry name" value="D-3-phosphoglycerate dehydrogenase, domain 3"/>
    <property type="match status" value="1"/>
</dbReference>
<comment type="caution">
    <text evidence="9">The sequence shown here is derived from an EMBL/GenBank/DDBJ whole genome shotgun (WGS) entry which is preliminary data.</text>
</comment>
<dbReference type="OrthoDB" id="192663at2759"/>
<keyword evidence="3" id="KW-0004">4Fe-4S</keyword>
<keyword evidence="4" id="KW-0479">Metal-binding</keyword>
<dbReference type="AlphaFoldDB" id="A0A1R1PWV6"/>
<dbReference type="GO" id="GO:0051539">
    <property type="term" value="F:4 iron, 4 sulfur cluster binding"/>
    <property type="evidence" value="ECO:0007669"/>
    <property type="project" value="UniProtKB-KW"/>
</dbReference>
<dbReference type="Proteomes" id="UP000188320">
    <property type="component" value="Unassembled WGS sequence"/>
</dbReference>
<dbReference type="InterPro" id="IPR005131">
    <property type="entry name" value="Ser_deHydtase_bsu"/>
</dbReference>
<protein>
    <submittedName>
        <fullName evidence="9">L-serine dehydratase</fullName>
    </submittedName>
</protein>
<dbReference type="FunFam" id="3.30.1330.90:FF:000001">
    <property type="entry name" value="L-serine ammonia-lyase 1"/>
    <property type="match status" value="1"/>
</dbReference>
<dbReference type="InterPro" id="IPR029009">
    <property type="entry name" value="ASB_dom_sf"/>
</dbReference>
<keyword evidence="7" id="KW-0456">Lyase</keyword>